<accession>A0A4S3JAR8</accession>
<comment type="caution">
    <text evidence="1">The sequence shown here is derived from an EMBL/GenBank/DDBJ whole genome shotgun (WGS) entry which is preliminary data.</text>
</comment>
<keyword evidence="2" id="KW-1185">Reference proteome</keyword>
<evidence type="ECO:0000313" key="2">
    <source>
        <dbReference type="Proteomes" id="UP000308092"/>
    </source>
</evidence>
<dbReference type="Proteomes" id="UP000308092">
    <property type="component" value="Unassembled WGS sequence"/>
</dbReference>
<protein>
    <submittedName>
        <fullName evidence="1">Uncharacterized protein</fullName>
    </submittedName>
</protein>
<gene>
    <name evidence="1" type="ORF">EYZ11_008345</name>
</gene>
<organism evidence="1 2">
    <name type="scientific">Aspergillus tanneri</name>
    <dbReference type="NCBI Taxonomy" id="1220188"/>
    <lineage>
        <taxon>Eukaryota</taxon>
        <taxon>Fungi</taxon>
        <taxon>Dikarya</taxon>
        <taxon>Ascomycota</taxon>
        <taxon>Pezizomycotina</taxon>
        <taxon>Eurotiomycetes</taxon>
        <taxon>Eurotiomycetidae</taxon>
        <taxon>Eurotiales</taxon>
        <taxon>Aspergillaceae</taxon>
        <taxon>Aspergillus</taxon>
        <taxon>Aspergillus subgen. Circumdati</taxon>
    </lineage>
</organism>
<dbReference type="VEuPathDB" id="FungiDB:EYZ11_008345"/>
<name>A0A4S3JAR8_9EURO</name>
<dbReference type="EMBL" id="SOSA01000353">
    <property type="protein sequence ID" value="THC92186.1"/>
    <property type="molecule type" value="Genomic_DNA"/>
</dbReference>
<reference evidence="1 2" key="1">
    <citation type="submission" date="2019-03" db="EMBL/GenBank/DDBJ databases">
        <title>The genome sequence of a newly discovered highly antifungal drug resistant Aspergillus species, Aspergillus tanneri NIH 1004.</title>
        <authorList>
            <person name="Mounaud S."/>
            <person name="Singh I."/>
            <person name="Joardar V."/>
            <person name="Pakala S."/>
            <person name="Pakala S."/>
            <person name="Venepally P."/>
            <person name="Hoover J."/>
            <person name="Nierman W."/>
            <person name="Chung J."/>
            <person name="Losada L."/>
        </authorList>
    </citation>
    <scope>NUCLEOTIDE SEQUENCE [LARGE SCALE GENOMIC DNA]</scope>
    <source>
        <strain evidence="1 2">NIH1004</strain>
    </source>
</reference>
<proteinExistence type="predicted"/>
<dbReference type="AlphaFoldDB" id="A0A4S3JAR8"/>
<evidence type="ECO:0000313" key="1">
    <source>
        <dbReference type="EMBL" id="THC92186.1"/>
    </source>
</evidence>
<sequence>MTPATRTDLGQPDYVSSHEGQVYANPISNTVHRLRLGEAYPGTWKS</sequence>